<reference evidence="1 2" key="1">
    <citation type="submission" date="2018-07" db="EMBL/GenBank/DDBJ databases">
        <title>Genome guided investigation of antibiotics producing actinomycetales strain isolated from a Macau mangrove ecosystem.</title>
        <authorList>
            <person name="Hu D."/>
        </authorList>
    </citation>
    <scope>NUCLEOTIDE SEQUENCE [LARGE SCALE GENOMIC DNA]</scope>
    <source>
        <strain evidence="1 2">2297</strain>
    </source>
</reference>
<dbReference type="AlphaFoldDB" id="A0A369UVX5"/>
<gene>
    <name evidence="1" type="ORF">DVZ84_34080</name>
</gene>
<comment type="caution">
    <text evidence="1">The sequence shown here is derived from an EMBL/GenBank/DDBJ whole genome shotgun (WGS) entry which is preliminary data.</text>
</comment>
<evidence type="ECO:0000313" key="1">
    <source>
        <dbReference type="EMBL" id="RDD84661.1"/>
    </source>
</evidence>
<proteinExistence type="predicted"/>
<dbReference type="EMBL" id="QQBH01000037">
    <property type="protein sequence ID" value="RDD84661.1"/>
    <property type="molecule type" value="Genomic_DNA"/>
</dbReference>
<protein>
    <submittedName>
        <fullName evidence="1">Uncharacterized protein</fullName>
    </submittedName>
</protein>
<sequence length="104" mass="12037">MVHLAWRRVSRSLAQAVLADQWHFRCLRSLAQRPVSRTWQFLAVSTEPDGIDQERVLRAALEGRLRRRQRAPHRVGRTWIQTDTLVEGVGGRRIGWAVQLSTID</sequence>
<organism evidence="1 2">
    <name type="scientific">Streptomyces parvulus</name>
    <dbReference type="NCBI Taxonomy" id="146923"/>
    <lineage>
        <taxon>Bacteria</taxon>
        <taxon>Bacillati</taxon>
        <taxon>Actinomycetota</taxon>
        <taxon>Actinomycetes</taxon>
        <taxon>Kitasatosporales</taxon>
        <taxon>Streptomycetaceae</taxon>
        <taxon>Streptomyces</taxon>
    </lineage>
</organism>
<accession>A0A369UVX5</accession>
<name>A0A369UVX5_9ACTN</name>
<evidence type="ECO:0000313" key="2">
    <source>
        <dbReference type="Proteomes" id="UP000253742"/>
    </source>
</evidence>
<dbReference type="Proteomes" id="UP000253742">
    <property type="component" value="Unassembled WGS sequence"/>
</dbReference>